<evidence type="ECO:0000313" key="5">
    <source>
        <dbReference type="EMBL" id="HHP04661.1"/>
    </source>
</evidence>
<dbReference type="InterPro" id="IPR038763">
    <property type="entry name" value="DHH_sf"/>
</dbReference>
<evidence type="ECO:0000259" key="1">
    <source>
        <dbReference type="Pfam" id="PF01368"/>
    </source>
</evidence>
<reference evidence="4" key="1">
    <citation type="journal article" date="2020" name="mSystems">
        <title>Genome- and Community-Level Interaction Insights into Carbon Utilization and Element Cycling Functions of Hydrothermarchaeota in Hydrothermal Sediment.</title>
        <authorList>
            <person name="Zhou Z."/>
            <person name="Liu Y."/>
            <person name="Xu W."/>
            <person name="Pan J."/>
            <person name="Luo Z.H."/>
            <person name="Li M."/>
        </authorList>
    </citation>
    <scope>NUCLEOTIDE SEQUENCE [LARGE SCALE GENOMIC DNA]</scope>
    <source>
        <strain evidence="5">SpSt-1125</strain>
        <strain evidence="4">SpSt-25</strain>
    </source>
</reference>
<accession>A0A7C1P0J8</accession>
<dbReference type="Pfam" id="PF02272">
    <property type="entry name" value="DHHA1"/>
    <property type="match status" value="1"/>
</dbReference>
<evidence type="ECO:0000259" key="3">
    <source>
        <dbReference type="Pfam" id="PF21763"/>
    </source>
</evidence>
<feature type="domain" description="DHH-CID" evidence="3">
    <location>
        <begin position="200"/>
        <end position="283"/>
    </location>
</feature>
<dbReference type="PANTHER" id="PTHR30255">
    <property type="entry name" value="SINGLE-STRANDED-DNA-SPECIFIC EXONUCLEASE RECJ"/>
    <property type="match status" value="1"/>
</dbReference>
<evidence type="ECO:0000259" key="2">
    <source>
        <dbReference type="Pfam" id="PF02272"/>
    </source>
</evidence>
<feature type="domain" description="DDH" evidence="1">
    <location>
        <begin position="29"/>
        <end position="156"/>
    </location>
</feature>
<dbReference type="InterPro" id="IPR001667">
    <property type="entry name" value="DDH_dom"/>
</dbReference>
<dbReference type="AlphaFoldDB" id="A0A7C1P0J8"/>
<feature type="domain" description="DHHA1" evidence="2">
    <location>
        <begin position="389"/>
        <end position="463"/>
    </location>
</feature>
<dbReference type="Gene3D" id="3.90.1640.30">
    <property type="match status" value="1"/>
</dbReference>
<dbReference type="GO" id="GO:0003676">
    <property type="term" value="F:nucleic acid binding"/>
    <property type="evidence" value="ECO:0007669"/>
    <property type="project" value="InterPro"/>
</dbReference>
<dbReference type="GO" id="GO:0004527">
    <property type="term" value="F:exonuclease activity"/>
    <property type="evidence" value="ECO:0007669"/>
    <property type="project" value="UniProtKB-KW"/>
</dbReference>
<proteinExistence type="predicted"/>
<sequence>MSYFEKLKPLLRKGAAFLKETLREGSAPLVVAHYDADGLAAASIVASLLSSWGVDFHLTFVEQLYPDVLSELPLRDYPRVVFLDLGSGYKDLLASVRLQSALIIDHHPPHPQQELSGIVEVNPYLAGIDASSHSCAASVAFAVSVEADPSTRRLAHVAVVGALGDRMDNGEKFSLTGLNSEVVEIAKQEGIVEESVGLRLFGPKARPIVTALAATMDPFIPGLSGSETAAYNFLQRIRIEPKVGNELRPLGSLTKEEEKLLATELVKHMVLSGVSVREAQKIVGYKYYLVKEPPSSMLKDLREYAYLLNALGRMEQYPTAVALNIGYKGRYLARAEEALRHYRRLLAKYISIAENEWHSVVREGAAGAIAFLEGLPPKLTGSLCSILLSIALNRLRGRKFLGVAARYGEGRWKISFRRLTEDINLGDFLRSLASKVGGVGGGHPAAGGLLIDENAVERLLKEI</sequence>
<name>A0A7C1P0J8_THEPE</name>
<dbReference type="InterPro" id="IPR003156">
    <property type="entry name" value="DHHA1_dom"/>
</dbReference>
<evidence type="ECO:0000313" key="4">
    <source>
        <dbReference type="EMBL" id="HEB48197.1"/>
    </source>
</evidence>
<gene>
    <name evidence="5" type="ORF">ENM88_02780</name>
    <name evidence="4" type="ORF">ENP77_00120</name>
</gene>
<comment type="caution">
    <text evidence="4">The sequence shown here is derived from an EMBL/GenBank/DDBJ whole genome shotgun (WGS) entry which is preliminary data.</text>
</comment>
<dbReference type="InterPro" id="IPR051673">
    <property type="entry name" value="SSDNA_exonuclease_RecJ"/>
</dbReference>
<dbReference type="Pfam" id="PF21763">
    <property type="entry name" value="DHH_CID"/>
    <property type="match status" value="1"/>
</dbReference>
<dbReference type="Pfam" id="PF01368">
    <property type="entry name" value="DHH"/>
    <property type="match status" value="1"/>
</dbReference>
<dbReference type="SUPFAM" id="SSF64182">
    <property type="entry name" value="DHH phosphoesterases"/>
    <property type="match status" value="1"/>
</dbReference>
<dbReference type="EMBL" id="DSKP01000006">
    <property type="protein sequence ID" value="HEB48197.1"/>
    <property type="molecule type" value="Genomic_DNA"/>
</dbReference>
<dbReference type="InterPro" id="IPR048515">
    <property type="entry name" value="DHH_CID"/>
</dbReference>
<organism evidence="4">
    <name type="scientific">Thermofilum pendens</name>
    <dbReference type="NCBI Taxonomy" id="2269"/>
    <lineage>
        <taxon>Archaea</taxon>
        <taxon>Thermoproteota</taxon>
        <taxon>Thermoprotei</taxon>
        <taxon>Thermofilales</taxon>
        <taxon>Thermofilaceae</taxon>
        <taxon>Thermofilum</taxon>
    </lineage>
</organism>
<dbReference type="PANTHER" id="PTHR30255:SF2">
    <property type="entry name" value="SINGLE-STRANDED-DNA-SPECIFIC EXONUCLEASE RECJ"/>
    <property type="match status" value="1"/>
</dbReference>
<dbReference type="EMBL" id="DRZM01000089">
    <property type="protein sequence ID" value="HHP04661.1"/>
    <property type="molecule type" value="Genomic_DNA"/>
</dbReference>
<protein>
    <submittedName>
        <fullName evidence="4">DHH family phosphoesterase</fullName>
    </submittedName>
</protein>